<evidence type="ECO:0000313" key="5">
    <source>
        <dbReference type="Proteomes" id="UP000464214"/>
    </source>
</evidence>
<protein>
    <submittedName>
        <fullName evidence="4">Outer membrane beta-barrel protein</fullName>
    </submittedName>
</protein>
<evidence type="ECO:0000256" key="1">
    <source>
        <dbReference type="ARBA" id="ARBA00022729"/>
    </source>
</evidence>
<dbReference type="AlphaFoldDB" id="A0A6P1NVZ4"/>
<reference evidence="4 5" key="1">
    <citation type="submission" date="2020-01" db="EMBL/GenBank/DDBJ databases">
        <authorList>
            <person name="Kim M."/>
        </authorList>
    </citation>
    <scope>NUCLEOTIDE SEQUENCE [LARGE SCALE GENOMIC DNA]</scope>
    <source>
        <strain evidence="4 5">BT10</strain>
    </source>
</reference>
<evidence type="ECO:0000313" key="4">
    <source>
        <dbReference type="EMBL" id="QHL86494.1"/>
    </source>
</evidence>
<name>A0A6P1NVZ4_9BACT</name>
<dbReference type="RefSeq" id="WP_160688936.1">
    <property type="nucleotide sequence ID" value="NZ_CP047897.1"/>
</dbReference>
<accession>A0A6P1NVZ4</accession>
<dbReference type="EMBL" id="CP047897">
    <property type="protein sequence ID" value="QHL86494.1"/>
    <property type="molecule type" value="Genomic_DNA"/>
</dbReference>
<keyword evidence="5" id="KW-1185">Reference proteome</keyword>
<dbReference type="Pfam" id="PF13505">
    <property type="entry name" value="OMP_b-brl"/>
    <property type="match status" value="1"/>
</dbReference>
<organism evidence="4 5">
    <name type="scientific">Nibribacter ruber</name>
    <dbReference type="NCBI Taxonomy" id="2698458"/>
    <lineage>
        <taxon>Bacteria</taxon>
        <taxon>Pseudomonadati</taxon>
        <taxon>Bacteroidota</taxon>
        <taxon>Cytophagia</taxon>
        <taxon>Cytophagales</taxon>
        <taxon>Hymenobacteraceae</taxon>
        <taxon>Nibribacter</taxon>
    </lineage>
</organism>
<evidence type="ECO:0000256" key="2">
    <source>
        <dbReference type="SAM" id="SignalP"/>
    </source>
</evidence>
<feature type="domain" description="Outer membrane protein beta-barrel" evidence="3">
    <location>
        <begin position="36"/>
        <end position="195"/>
    </location>
</feature>
<sequence length="233" mass="26216">MKKYLFFFLLALCTQTSFGQNLASTEEEPYYFDEYDGWYVKLGLNVAGVRGLGGQQNEVERIKGFAAGLGYTRQLSSRDNLWLSVEAQVAQQGFKFKFAHLASDPEYLRVTYFNLPVLVRYFPLQEHQYFYVGAGPQVGFRMTGQIQQRAGGTLEVQDEAFSNVDISGVLAVGAHIKHLPSAGAEVRYQYGFSKFVNPIPEARHSVFQVNVFFPAQVISNLFGGALFPPLRLR</sequence>
<proteinExistence type="predicted"/>
<gene>
    <name evidence="4" type="ORF">GU926_03170</name>
</gene>
<dbReference type="InterPro" id="IPR027385">
    <property type="entry name" value="Beta-barrel_OMP"/>
</dbReference>
<feature type="signal peptide" evidence="2">
    <location>
        <begin position="1"/>
        <end position="19"/>
    </location>
</feature>
<keyword evidence="1 2" id="KW-0732">Signal</keyword>
<feature type="chain" id="PRO_5026862454" evidence="2">
    <location>
        <begin position="20"/>
        <end position="233"/>
    </location>
</feature>
<dbReference type="KEGG" id="nib:GU926_03170"/>
<dbReference type="Proteomes" id="UP000464214">
    <property type="component" value="Chromosome"/>
</dbReference>
<evidence type="ECO:0000259" key="3">
    <source>
        <dbReference type="Pfam" id="PF13505"/>
    </source>
</evidence>